<evidence type="ECO:0000313" key="7">
    <source>
        <dbReference type="EMBL" id="RCK70681.1"/>
    </source>
</evidence>
<dbReference type="EMBL" id="QOUI01000002">
    <property type="protein sequence ID" value="RCK70681.1"/>
    <property type="molecule type" value="Genomic_DNA"/>
</dbReference>
<comment type="pathway">
    <text evidence="1">Carbohydrate metabolism; erythritol degradation.</text>
</comment>
<comment type="catalytic activity">
    <reaction evidence="4">
        <text>D-erythrulose 4-phosphate = D-erythrose 4-phosphate</text>
        <dbReference type="Rhea" id="RHEA:48784"/>
        <dbReference type="ChEBI" id="CHEBI:16897"/>
        <dbReference type="ChEBI" id="CHEBI:90796"/>
        <dbReference type="EC" id="5.3.1.34"/>
    </reaction>
</comment>
<evidence type="ECO:0000256" key="3">
    <source>
        <dbReference type="ARBA" id="ARBA00023235"/>
    </source>
</evidence>
<dbReference type="Proteomes" id="UP000252770">
    <property type="component" value="Unassembled WGS sequence"/>
</dbReference>
<dbReference type="InterPro" id="IPR011860">
    <property type="entry name" value="Rib-5-P_Isoase_Actino"/>
</dbReference>
<dbReference type="Gene3D" id="3.40.1400.10">
    <property type="entry name" value="Sugar-phosphate isomerase, RpiB/LacA/LacB"/>
    <property type="match status" value="1"/>
</dbReference>
<dbReference type="PANTHER" id="PTHR43732:SF1">
    <property type="entry name" value="RIBOSE 5-PHOSPHATE ISOMERASE"/>
    <property type="match status" value="1"/>
</dbReference>
<evidence type="ECO:0000256" key="6">
    <source>
        <dbReference type="ARBA" id="ARBA00066901"/>
    </source>
</evidence>
<keyword evidence="8" id="KW-1185">Reference proteome</keyword>
<dbReference type="NCBIfam" id="TIGR00689">
    <property type="entry name" value="rpiB_lacA_lacB"/>
    <property type="match status" value="1"/>
</dbReference>
<evidence type="ECO:0000256" key="2">
    <source>
        <dbReference type="ARBA" id="ARBA00008754"/>
    </source>
</evidence>
<accession>A0A367Z0E7</accession>
<dbReference type="SUPFAM" id="SSF89623">
    <property type="entry name" value="Ribose/Galactose isomerase RpiB/AlsB"/>
    <property type="match status" value="1"/>
</dbReference>
<dbReference type="GO" id="GO:0016052">
    <property type="term" value="P:carbohydrate catabolic process"/>
    <property type="evidence" value="ECO:0007669"/>
    <property type="project" value="UniProtKB-ARBA"/>
</dbReference>
<reference evidence="7 8" key="1">
    <citation type="submission" date="2018-07" db="EMBL/GenBank/DDBJ databases">
        <title>Desertimonas flava gen. nov. sp. nov.</title>
        <authorList>
            <person name="Liu S."/>
        </authorList>
    </citation>
    <scope>NUCLEOTIDE SEQUENCE [LARGE SCALE GENOMIC DNA]</scope>
    <source>
        <strain evidence="7 8">16Sb5-5</strain>
    </source>
</reference>
<keyword evidence="3 7" id="KW-0413">Isomerase</keyword>
<comment type="caution">
    <text evidence="7">The sequence shown here is derived from an EMBL/GenBank/DDBJ whole genome shotgun (WGS) entry which is preliminary data.</text>
</comment>
<comment type="pathway">
    <text evidence="5">Carbohydrate metabolism; D-threitol degradation.</text>
</comment>
<dbReference type="AlphaFoldDB" id="A0A367Z0E7"/>
<dbReference type="GO" id="GO:0016861">
    <property type="term" value="F:intramolecular oxidoreductase activity, interconverting aldoses and ketoses"/>
    <property type="evidence" value="ECO:0007669"/>
    <property type="project" value="UniProtKB-ARBA"/>
</dbReference>
<evidence type="ECO:0000256" key="4">
    <source>
        <dbReference type="ARBA" id="ARBA00051490"/>
    </source>
</evidence>
<dbReference type="EC" id="5.3.1.34" evidence="6"/>
<sequence length="162" mass="16989">MAWRVVVGSDDAGFDYKEKLKGDLEASDQVSEVIDVGVDADGDTAYPHIAAAAARMVAEGKADRALLVCGTGLGVAIAANKVPGVRAVTAHDPFSVERAVLSNNAQVLCFGQRVVGLELARRLAKEWLTYTFDESSASAAKVAAIGEYENTTTREAASVQAC</sequence>
<dbReference type="RefSeq" id="WP_114125451.1">
    <property type="nucleotide sequence ID" value="NZ_QOUI01000002.1"/>
</dbReference>
<dbReference type="GO" id="GO:0009758">
    <property type="term" value="P:carbohydrate utilization"/>
    <property type="evidence" value="ECO:0007669"/>
    <property type="project" value="UniProtKB-ARBA"/>
</dbReference>
<dbReference type="GO" id="GO:0071322">
    <property type="term" value="P:cellular response to carbohydrate stimulus"/>
    <property type="evidence" value="ECO:0007669"/>
    <property type="project" value="UniProtKB-ARBA"/>
</dbReference>
<dbReference type="PANTHER" id="PTHR43732">
    <property type="entry name" value="RIBOSE 5-PHOSPHATE ISOMERASE-RELATED"/>
    <property type="match status" value="1"/>
</dbReference>
<comment type="similarity">
    <text evidence="2">Belongs to the LacAB/RpiB family.</text>
</comment>
<evidence type="ECO:0000313" key="8">
    <source>
        <dbReference type="Proteomes" id="UP000252770"/>
    </source>
</evidence>
<dbReference type="InterPro" id="IPR036569">
    <property type="entry name" value="RpiB_LacA_LacB_sf"/>
</dbReference>
<dbReference type="Pfam" id="PF02502">
    <property type="entry name" value="LacAB_rpiB"/>
    <property type="match status" value="1"/>
</dbReference>
<organism evidence="7 8">
    <name type="scientific">Desertihabitans brevis</name>
    <dbReference type="NCBI Taxonomy" id="2268447"/>
    <lineage>
        <taxon>Bacteria</taxon>
        <taxon>Bacillati</taxon>
        <taxon>Actinomycetota</taxon>
        <taxon>Actinomycetes</taxon>
        <taxon>Propionibacteriales</taxon>
        <taxon>Propionibacteriaceae</taxon>
        <taxon>Desertihabitans</taxon>
    </lineage>
</organism>
<evidence type="ECO:0000256" key="5">
    <source>
        <dbReference type="ARBA" id="ARBA00060528"/>
    </source>
</evidence>
<dbReference type="InterPro" id="IPR003500">
    <property type="entry name" value="RpiB_LacA_LacB"/>
</dbReference>
<dbReference type="PIRSF" id="PIRSF005384">
    <property type="entry name" value="RpiB_LacA_B"/>
    <property type="match status" value="1"/>
</dbReference>
<dbReference type="InterPro" id="IPR051812">
    <property type="entry name" value="SPI_LacAB/RpiB"/>
</dbReference>
<dbReference type="NCBIfam" id="NF004051">
    <property type="entry name" value="PRK05571.1"/>
    <property type="match status" value="1"/>
</dbReference>
<protein>
    <recommendedName>
        <fullName evidence="6">D-erythrulose 4-phosphate isomerase</fullName>
        <ecNumber evidence="6">5.3.1.34</ecNumber>
    </recommendedName>
</protein>
<evidence type="ECO:0000256" key="1">
    <source>
        <dbReference type="ARBA" id="ARBA00004939"/>
    </source>
</evidence>
<dbReference type="NCBIfam" id="TIGR02133">
    <property type="entry name" value="RPI_actino"/>
    <property type="match status" value="1"/>
</dbReference>
<name>A0A367Z0E7_9ACTN</name>
<dbReference type="FunFam" id="3.40.1400.10:FF:000004">
    <property type="entry name" value="Ribose 5-phosphate isomerase"/>
    <property type="match status" value="1"/>
</dbReference>
<proteinExistence type="inferred from homology"/>
<gene>
    <name evidence="7" type="ORF">DT076_04525</name>
</gene>